<proteinExistence type="predicted"/>
<dbReference type="AlphaFoldDB" id="A0A2A6B5P7"/>
<dbReference type="PANTHER" id="PTHR45907:SF16">
    <property type="entry name" value="SERPENTINE RECEPTOR, CLASS J"/>
    <property type="match status" value="1"/>
</dbReference>
<accession>A0A2A6B5P7</accession>
<reference evidence="1" key="2">
    <citation type="submission" date="2022-06" db="UniProtKB">
        <authorList>
            <consortium name="EnsemblMetazoa"/>
        </authorList>
    </citation>
    <scope>IDENTIFICATION</scope>
    <source>
        <strain evidence="1">PS312</strain>
    </source>
</reference>
<organism evidence="1 2">
    <name type="scientific">Pristionchus pacificus</name>
    <name type="common">Parasitic nematode worm</name>
    <dbReference type="NCBI Taxonomy" id="54126"/>
    <lineage>
        <taxon>Eukaryota</taxon>
        <taxon>Metazoa</taxon>
        <taxon>Ecdysozoa</taxon>
        <taxon>Nematoda</taxon>
        <taxon>Chromadorea</taxon>
        <taxon>Rhabditida</taxon>
        <taxon>Rhabditina</taxon>
        <taxon>Diplogasteromorpha</taxon>
        <taxon>Diplogasteroidea</taxon>
        <taxon>Neodiplogasteridae</taxon>
        <taxon>Pristionchus</taxon>
    </lineage>
</organism>
<evidence type="ECO:0000313" key="2">
    <source>
        <dbReference type="Proteomes" id="UP000005239"/>
    </source>
</evidence>
<dbReference type="Proteomes" id="UP000005239">
    <property type="component" value="Unassembled WGS sequence"/>
</dbReference>
<sequence length="315" mass="35902">PCILLNLLVIYLVRKFSPKSLGTYKYLLIAFASSDIFLVVLHAIINPKVIARHGAFGVISLNFLSNKYITIMYGACFTLPFMLLDIHFLYRYWAVTPYILKDSFIYLFDKPWFIIFLIIIVFAVGSFWYAWLFLATLSHDSGTKNTLDIIAREFNTTTIDGWLIFRLDDELTFNSKVSLIVLDIAMILCLSLSITLASLTYFQIERAQTLSFSDKSMQITLLVVASVQTFVPFICVYIPYLYVLALPFLNTSSSFITDISTVLHAIFPSLDAIVIITLMKPYWKGLRGMLRRKKPPVIPHLYAFTVTSIVTARTG</sequence>
<name>A0A2A6B5P7_PRIPA</name>
<dbReference type="Gene3D" id="1.20.1070.10">
    <property type="entry name" value="Rhodopsin 7-helix transmembrane proteins"/>
    <property type="match status" value="1"/>
</dbReference>
<protein>
    <submittedName>
        <fullName evidence="1">G protein-coupled receptor</fullName>
    </submittedName>
</protein>
<dbReference type="InterPro" id="IPR019428">
    <property type="entry name" value="7TM_GPCR_serpentine_rcpt_Str"/>
</dbReference>
<keyword evidence="2" id="KW-1185">Reference proteome</keyword>
<dbReference type="OrthoDB" id="5839205at2759"/>
<evidence type="ECO:0000313" key="1">
    <source>
        <dbReference type="EnsemblMetazoa" id="PPA35368.1"/>
    </source>
</evidence>
<gene>
    <name evidence="1" type="primary">WBGene00273737</name>
</gene>
<dbReference type="EnsemblMetazoa" id="PPA35368.1">
    <property type="protein sequence ID" value="PPA35368.1"/>
    <property type="gene ID" value="WBGene00273737"/>
</dbReference>
<dbReference type="PANTHER" id="PTHR45907">
    <property type="entry name" value="SERPENTINE RECEPTOR, CLASS J"/>
    <property type="match status" value="1"/>
</dbReference>
<dbReference type="Pfam" id="PF10326">
    <property type="entry name" value="7TM_GPCR_Str"/>
    <property type="match status" value="1"/>
</dbReference>
<dbReference type="SUPFAM" id="SSF81321">
    <property type="entry name" value="Family A G protein-coupled receptor-like"/>
    <property type="match status" value="1"/>
</dbReference>
<reference evidence="2" key="1">
    <citation type="journal article" date="2008" name="Nat. Genet.">
        <title>The Pristionchus pacificus genome provides a unique perspective on nematode lifestyle and parasitism.</title>
        <authorList>
            <person name="Dieterich C."/>
            <person name="Clifton S.W."/>
            <person name="Schuster L.N."/>
            <person name="Chinwalla A."/>
            <person name="Delehaunty K."/>
            <person name="Dinkelacker I."/>
            <person name="Fulton L."/>
            <person name="Fulton R."/>
            <person name="Godfrey J."/>
            <person name="Minx P."/>
            <person name="Mitreva M."/>
            <person name="Roeseler W."/>
            <person name="Tian H."/>
            <person name="Witte H."/>
            <person name="Yang S.P."/>
            <person name="Wilson R.K."/>
            <person name="Sommer R.J."/>
        </authorList>
    </citation>
    <scope>NUCLEOTIDE SEQUENCE [LARGE SCALE GENOMIC DNA]</scope>
    <source>
        <strain evidence="2">PS312</strain>
    </source>
</reference>
<dbReference type="InterPro" id="IPR019423">
    <property type="entry name" value="7TM_GPCR_serpentine_rcpt_Srj"/>
</dbReference>
<accession>A0A8R1UPE1</accession>